<dbReference type="PANTHER" id="PTHR43364:SF4">
    <property type="entry name" value="NAD(P)-LINKED OXIDOREDUCTASE SUPERFAMILY PROTEIN"/>
    <property type="match status" value="1"/>
</dbReference>
<keyword evidence="4" id="KW-1185">Reference proteome</keyword>
<dbReference type="Pfam" id="PF00248">
    <property type="entry name" value="Aldo_ket_red"/>
    <property type="match status" value="1"/>
</dbReference>
<proteinExistence type="predicted"/>
<organism evidence="3 4">
    <name type="scientific">Cryomyces minteri</name>
    <dbReference type="NCBI Taxonomy" id="331657"/>
    <lineage>
        <taxon>Eukaryota</taxon>
        <taxon>Fungi</taxon>
        <taxon>Dikarya</taxon>
        <taxon>Ascomycota</taxon>
        <taxon>Pezizomycotina</taxon>
        <taxon>Dothideomycetes</taxon>
        <taxon>Dothideomycetes incertae sedis</taxon>
        <taxon>Cryomyces</taxon>
    </lineage>
</organism>
<evidence type="ECO:0000256" key="1">
    <source>
        <dbReference type="ARBA" id="ARBA00023002"/>
    </source>
</evidence>
<reference evidence="3 4" key="1">
    <citation type="submission" date="2017-03" db="EMBL/GenBank/DDBJ databases">
        <title>Genomes of endolithic fungi from Antarctica.</title>
        <authorList>
            <person name="Coleine C."/>
            <person name="Masonjones S."/>
            <person name="Stajich J.E."/>
        </authorList>
    </citation>
    <scope>NUCLEOTIDE SEQUENCE [LARGE SCALE GENOMIC DNA]</scope>
    <source>
        <strain evidence="3 4">CCFEE 5187</strain>
    </source>
</reference>
<evidence type="ECO:0000313" key="3">
    <source>
        <dbReference type="EMBL" id="TKA81424.1"/>
    </source>
</evidence>
<dbReference type="InterPro" id="IPR023210">
    <property type="entry name" value="NADP_OxRdtase_dom"/>
</dbReference>
<keyword evidence="1" id="KW-0560">Oxidoreductase</keyword>
<dbReference type="SUPFAM" id="SSF51430">
    <property type="entry name" value="NAD(P)-linked oxidoreductase"/>
    <property type="match status" value="1"/>
</dbReference>
<evidence type="ECO:0000313" key="4">
    <source>
        <dbReference type="Proteomes" id="UP000308768"/>
    </source>
</evidence>
<dbReference type="OrthoDB" id="2310150at2759"/>
<dbReference type="InterPro" id="IPR020471">
    <property type="entry name" value="AKR"/>
</dbReference>
<evidence type="ECO:0000259" key="2">
    <source>
        <dbReference type="Pfam" id="PF00248"/>
    </source>
</evidence>
<dbReference type="PRINTS" id="PR00069">
    <property type="entry name" value="ALDKETRDTASE"/>
</dbReference>
<dbReference type="CDD" id="cd19075">
    <property type="entry name" value="AKR_AKR7A1-5"/>
    <property type="match status" value="1"/>
</dbReference>
<dbReference type="Proteomes" id="UP000308768">
    <property type="component" value="Unassembled WGS sequence"/>
</dbReference>
<gene>
    <name evidence="3" type="ORF">B0A49_00664</name>
</gene>
<feature type="domain" description="NADP-dependent oxidoreductase" evidence="2">
    <location>
        <begin position="7"/>
        <end position="300"/>
    </location>
</feature>
<protein>
    <recommendedName>
        <fullName evidence="2">NADP-dependent oxidoreductase domain-containing protein</fullName>
    </recommendedName>
</protein>
<sequence length="314" mass="35284">MSNHIRILFGTHPIHGWPEEKRQEFLKILKQFRVKDLDTAYIYPDSEAALGALNAPSEFIIHTKAPGFKPGCLSKDSVLAGAKKSFEELGTDHVETYFLHSPDPETPIEETMEAIQELYKAGRFEHFGLSNFEPSDVSKIHQYASSKGYVVPTVYQGNYNPVARHSEGELFPLLRKLGIRFYAYSPLAGGFLVKTAETIRAGGEGRLDASTTGGQMYNRLYNKPKLVEALNAWEKISQDSGISKSQLAYRWVTYNSQLATKYQDGIIVGASRPEQLKETLEEIEKGPLPEKVVEQIEHVWQTVKDEAPIDNYAS</sequence>
<dbReference type="GO" id="GO:0016491">
    <property type="term" value="F:oxidoreductase activity"/>
    <property type="evidence" value="ECO:0007669"/>
    <property type="project" value="UniProtKB-KW"/>
</dbReference>
<dbReference type="STRING" id="331657.A0A4U0XUL7"/>
<dbReference type="EMBL" id="NAJN01000025">
    <property type="protein sequence ID" value="TKA81424.1"/>
    <property type="molecule type" value="Genomic_DNA"/>
</dbReference>
<comment type="caution">
    <text evidence="3">The sequence shown here is derived from an EMBL/GenBank/DDBJ whole genome shotgun (WGS) entry which is preliminary data.</text>
</comment>
<dbReference type="AlphaFoldDB" id="A0A4U0XUL7"/>
<dbReference type="Gene3D" id="3.20.20.100">
    <property type="entry name" value="NADP-dependent oxidoreductase domain"/>
    <property type="match status" value="1"/>
</dbReference>
<accession>A0A4U0XUL7</accession>
<dbReference type="InterPro" id="IPR036812">
    <property type="entry name" value="NAD(P)_OxRdtase_dom_sf"/>
</dbReference>
<dbReference type="InterPro" id="IPR050523">
    <property type="entry name" value="AKR_Detox_Biosynth"/>
</dbReference>
<name>A0A4U0XUL7_9PEZI</name>
<dbReference type="PANTHER" id="PTHR43364">
    <property type="entry name" value="NADH-SPECIFIC METHYLGLYOXAL REDUCTASE-RELATED"/>
    <property type="match status" value="1"/>
</dbReference>